<dbReference type="AlphaFoldDB" id="A0A9P0N100"/>
<reference evidence="1" key="1">
    <citation type="submission" date="2022-02" db="EMBL/GenBank/DDBJ databases">
        <authorList>
            <person name="King R."/>
        </authorList>
    </citation>
    <scope>NUCLEOTIDE SEQUENCE</scope>
</reference>
<gene>
    <name evidence="1" type="ORF">SPLIT_LOCUS2893</name>
</gene>
<protein>
    <submittedName>
        <fullName evidence="1">Uncharacterized protein</fullName>
    </submittedName>
</protein>
<proteinExistence type="predicted"/>
<keyword evidence="2" id="KW-1185">Reference proteome</keyword>
<evidence type="ECO:0000313" key="1">
    <source>
        <dbReference type="EMBL" id="CAH1637535.1"/>
    </source>
</evidence>
<dbReference type="EMBL" id="LR824547">
    <property type="protein sequence ID" value="CAH1637535.1"/>
    <property type="molecule type" value="Genomic_DNA"/>
</dbReference>
<accession>A0A9P0N100</accession>
<sequence>MKKFIIISTIYFFIILNWK</sequence>
<organism evidence="1 2">
    <name type="scientific">Spodoptera littoralis</name>
    <name type="common">Egyptian cotton leafworm</name>
    <dbReference type="NCBI Taxonomy" id="7109"/>
    <lineage>
        <taxon>Eukaryota</taxon>
        <taxon>Metazoa</taxon>
        <taxon>Ecdysozoa</taxon>
        <taxon>Arthropoda</taxon>
        <taxon>Hexapoda</taxon>
        <taxon>Insecta</taxon>
        <taxon>Pterygota</taxon>
        <taxon>Neoptera</taxon>
        <taxon>Endopterygota</taxon>
        <taxon>Lepidoptera</taxon>
        <taxon>Glossata</taxon>
        <taxon>Ditrysia</taxon>
        <taxon>Noctuoidea</taxon>
        <taxon>Noctuidae</taxon>
        <taxon>Amphipyrinae</taxon>
        <taxon>Spodoptera</taxon>
    </lineage>
</organism>
<name>A0A9P0N100_SPOLI</name>
<dbReference type="Proteomes" id="UP001153321">
    <property type="component" value="Chromosome 16"/>
</dbReference>
<evidence type="ECO:0000313" key="2">
    <source>
        <dbReference type="Proteomes" id="UP001153321"/>
    </source>
</evidence>